<name>A0ACB7T8F4_HYAAI</name>
<proteinExistence type="predicted"/>
<comment type="caution">
    <text evidence="1">The sequence shown here is derived from an EMBL/GenBank/DDBJ whole genome shotgun (WGS) entry which is preliminary data.</text>
</comment>
<evidence type="ECO:0000313" key="2">
    <source>
        <dbReference type="Proteomes" id="UP000821845"/>
    </source>
</evidence>
<protein>
    <submittedName>
        <fullName evidence="1">Uncharacterized protein</fullName>
    </submittedName>
</protein>
<keyword evidence="2" id="KW-1185">Reference proteome</keyword>
<sequence length="151" mass="17054">MHTGERQLKCNKCSAANRHYLAHYDKNSWPYGSCGKTFARMANWEVHLPVHCGERPFRCNLCPGALTLRSSLSRHERKRTGGKPHKCVVCSCKFTQSGHLKNHLRRVHGITRAGASNQGIPEPRVVPQEPLTPCRERALCKAQKQAQDESK</sequence>
<dbReference type="EMBL" id="CM023491">
    <property type="protein sequence ID" value="KAH6941692.1"/>
    <property type="molecule type" value="Genomic_DNA"/>
</dbReference>
<organism evidence="1 2">
    <name type="scientific">Hyalomma asiaticum</name>
    <name type="common">Tick</name>
    <dbReference type="NCBI Taxonomy" id="266040"/>
    <lineage>
        <taxon>Eukaryota</taxon>
        <taxon>Metazoa</taxon>
        <taxon>Ecdysozoa</taxon>
        <taxon>Arthropoda</taxon>
        <taxon>Chelicerata</taxon>
        <taxon>Arachnida</taxon>
        <taxon>Acari</taxon>
        <taxon>Parasitiformes</taxon>
        <taxon>Ixodida</taxon>
        <taxon>Ixodoidea</taxon>
        <taxon>Ixodidae</taxon>
        <taxon>Hyalomminae</taxon>
        <taxon>Hyalomma</taxon>
    </lineage>
</organism>
<gene>
    <name evidence="1" type="ORF">HPB50_022684</name>
</gene>
<evidence type="ECO:0000313" key="1">
    <source>
        <dbReference type="EMBL" id="KAH6941692.1"/>
    </source>
</evidence>
<accession>A0ACB7T8F4</accession>
<reference evidence="1" key="1">
    <citation type="submission" date="2020-05" db="EMBL/GenBank/DDBJ databases">
        <title>Large-scale comparative analyses of tick genomes elucidate their genetic diversity and vector capacities.</title>
        <authorList>
            <person name="Jia N."/>
            <person name="Wang J."/>
            <person name="Shi W."/>
            <person name="Du L."/>
            <person name="Sun Y."/>
            <person name="Zhan W."/>
            <person name="Jiang J."/>
            <person name="Wang Q."/>
            <person name="Zhang B."/>
            <person name="Ji P."/>
            <person name="Sakyi L.B."/>
            <person name="Cui X."/>
            <person name="Yuan T."/>
            <person name="Jiang B."/>
            <person name="Yang W."/>
            <person name="Lam T.T.-Y."/>
            <person name="Chang Q."/>
            <person name="Ding S."/>
            <person name="Wang X."/>
            <person name="Zhu J."/>
            <person name="Ruan X."/>
            <person name="Zhao L."/>
            <person name="Wei J."/>
            <person name="Que T."/>
            <person name="Du C."/>
            <person name="Cheng J."/>
            <person name="Dai P."/>
            <person name="Han X."/>
            <person name="Huang E."/>
            <person name="Gao Y."/>
            <person name="Liu J."/>
            <person name="Shao H."/>
            <person name="Ye R."/>
            <person name="Li L."/>
            <person name="Wei W."/>
            <person name="Wang X."/>
            <person name="Wang C."/>
            <person name="Yang T."/>
            <person name="Huo Q."/>
            <person name="Li W."/>
            <person name="Guo W."/>
            <person name="Chen H."/>
            <person name="Zhou L."/>
            <person name="Ni X."/>
            <person name="Tian J."/>
            <person name="Zhou Y."/>
            <person name="Sheng Y."/>
            <person name="Liu T."/>
            <person name="Pan Y."/>
            <person name="Xia L."/>
            <person name="Li J."/>
            <person name="Zhao F."/>
            <person name="Cao W."/>
        </authorList>
    </citation>
    <scope>NUCLEOTIDE SEQUENCE</scope>
    <source>
        <strain evidence="1">Hyas-2018</strain>
    </source>
</reference>
<dbReference type="Proteomes" id="UP000821845">
    <property type="component" value="Chromosome 11"/>
</dbReference>